<feature type="domain" description="Tetracycline repressor TetR C-terminal" evidence="3">
    <location>
        <begin position="88"/>
        <end position="224"/>
    </location>
</feature>
<evidence type="ECO:0000256" key="2">
    <source>
        <dbReference type="ARBA" id="ARBA00023163"/>
    </source>
</evidence>
<dbReference type="InterPro" id="IPR036271">
    <property type="entry name" value="Tet_transcr_reg_TetR-rel_C_sf"/>
</dbReference>
<accession>A0A853DNJ8</accession>
<protein>
    <submittedName>
        <fullName evidence="4">AcrR family transcriptional regulator</fullName>
    </submittedName>
</protein>
<dbReference type="RefSeq" id="WP_179700208.1">
    <property type="nucleotide sequence ID" value="NZ_BAAAHA010000004.1"/>
</dbReference>
<dbReference type="SUPFAM" id="SSF48498">
    <property type="entry name" value="Tetracyclin repressor-like, C-terminal domain"/>
    <property type="match status" value="1"/>
</dbReference>
<dbReference type="Proteomes" id="UP000521075">
    <property type="component" value="Unassembled WGS sequence"/>
</dbReference>
<proteinExistence type="predicted"/>
<keyword evidence="1" id="KW-0805">Transcription regulation</keyword>
<evidence type="ECO:0000259" key="3">
    <source>
        <dbReference type="Pfam" id="PF02909"/>
    </source>
</evidence>
<organism evidence="4 5">
    <name type="scientific">Leifsonia naganoensis</name>
    <dbReference type="NCBI Taxonomy" id="150025"/>
    <lineage>
        <taxon>Bacteria</taxon>
        <taxon>Bacillati</taxon>
        <taxon>Actinomycetota</taxon>
        <taxon>Actinomycetes</taxon>
        <taxon>Micrococcales</taxon>
        <taxon>Microbacteriaceae</taxon>
        <taxon>Leifsonia</taxon>
    </lineage>
</organism>
<dbReference type="GO" id="GO:0045892">
    <property type="term" value="P:negative regulation of DNA-templated transcription"/>
    <property type="evidence" value="ECO:0007669"/>
    <property type="project" value="InterPro"/>
</dbReference>
<comment type="caution">
    <text evidence="4">The sequence shown here is derived from an EMBL/GenBank/DDBJ whole genome shotgun (WGS) entry which is preliminary data.</text>
</comment>
<evidence type="ECO:0000313" key="4">
    <source>
        <dbReference type="EMBL" id="NYK09193.1"/>
    </source>
</evidence>
<dbReference type="SUPFAM" id="SSF46689">
    <property type="entry name" value="Homeodomain-like"/>
    <property type="match status" value="1"/>
</dbReference>
<name>A0A853DNJ8_9MICO</name>
<dbReference type="EMBL" id="JACCHJ010000001">
    <property type="protein sequence ID" value="NYK09193.1"/>
    <property type="molecule type" value="Genomic_DNA"/>
</dbReference>
<reference evidence="4 5" key="1">
    <citation type="submission" date="2020-07" db="EMBL/GenBank/DDBJ databases">
        <title>Sequencing the genomes of 1000 actinobacteria strains.</title>
        <authorList>
            <person name="Klenk H.-P."/>
        </authorList>
    </citation>
    <scope>NUCLEOTIDE SEQUENCE [LARGE SCALE GENOMIC DNA]</scope>
    <source>
        <strain evidence="4 5">DSM 15166</strain>
    </source>
</reference>
<sequence length="235" mass="24796">MTRTPAAEPASAGALRGPGKRAGLTLEQILAAARTIDPRSLTMQAVADTLGVDRKAVHHYVRDRETLLDLVAREAFAEHFAAAHLAESESWQQACRAYATAFTESLIAIGSLGDYFRPGSPLLVGIIAPTEVLLSALLDAGFDDETAAQCLMLLTFICTGFARTATLTSEAGEHLGLAQLRLALEDSAGASFPHVTHMGDPSVDTSGAGQFRTSIDVFISGCEDLLKAQKSVGEP</sequence>
<evidence type="ECO:0000313" key="5">
    <source>
        <dbReference type="Proteomes" id="UP000521075"/>
    </source>
</evidence>
<dbReference type="AlphaFoldDB" id="A0A853DNJ8"/>
<dbReference type="Gene3D" id="1.10.357.10">
    <property type="entry name" value="Tetracycline Repressor, domain 2"/>
    <property type="match status" value="1"/>
</dbReference>
<dbReference type="InterPro" id="IPR004111">
    <property type="entry name" value="Repressor_TetR_C"/>
</dbReference>
<gene>
    <name evidence="4" type="ORF">HNR14_001074</name>
</gene>
<evidence type="ECO:0000256" key="1">
    <source>
        <dbReference type="ARBA" id="ARBA00023015"/>
    </source>
</evidence>
<keyword evidence="2" id="KW-0804">Transcription</keyword>
<dbReference type="Pfam" id="PF02909">
    <property type="entry name" value="TetR_C_1"/>
    <property type="match status" value="1"/>
</dbReference>
<keyword evidence="5" id="KW-1185">Reference proteome</keyword>
<dbReference type="InterPro" id="IPR009057">
    <property type="entry name" value="Homeodomain-like_sf"/>
</dbReference>